<keyword evidence="2" id="KW-1133">Transmembrane helix</keyword>
<keyword evidence="2" id="KW-0812">Transmembrane</keyword>
<feature type="compositionally biased region" description="Low complexity" evidence="1">
    <location>
        <begin position="174"/>
        <end position="188"/>
    </location>
</feature>
<dbReference type="Proteomes" id="UP000650467">
    <property type="component" value="Unassembled WGS sequence"/>
</dbReference>
<dbReference type="AlphaFoldDB" id="A0A835TCK2"/>
<organism evidence="3 4">
    <name type="scientific">Chlamydomonas incerta</name>
    <dbReference type="NCBI Taxonomy" id="51695"/>
    <lineage>
        <taxon>Eukaryota</taxon>
        <taxon>Viridiplantae</taxon>
        <taxon>Chlorophyta</taxon>
        <taxon>core chlorophytes</taxon>
        <taxon>Chlorophyceae</taxon>
        <taxon>CS clade</taxon>
        <taxon>Chlamydomonadales</taxon>
        <taxon>Chlamydomonadaceae</taxon>
        <taxon>Chlamydomonas</taxon>
    </lineage>
</organism>
<feature type="region of interest" description="Disordered" evidence="1">
    <location>
        <begin position="383"/>
        <end position="415"/>
    </location>
</feature>
<comment type="caution">
    <text evidence="3">The sequence shown here is derived from an EMBL/GenBank/DDBJ whole genome shotgun (WGS) entry which is preliminary data.</text>
</comment>
<dbReference type="EMBL" id="JAEHOC010000010">
    <property type="protein sequence ID" value="KAG2437884.1"/>
    <property type="molecule type" value="Genomic_DNA"/>
</dbReference>
<evidence type="ECO:0000313" key="4">
    <source>
        <dbReference type="Proteomes" id="UP000650467"/>
    </source>
</evidence>
<feature type="region of interest" description="Disordered" evidence="1">
    <location>
        <begin position="1"/>
        <end position="34"/>
    </location>
</feature>
<feature type="region of interest" description="Disordered" evidence="1">
    <location>
        <begin position="174"/>
        <end position="195"/>
    </location>
</feature>
<protein>
    <submittedName>
        <fullName evidence="3">Uncharacterized protein</fullName>
    </submittedName>
</protein>
<keyword evidence="4" id="KW-1185">Reference proteome</keyword>
<evidence type="ECO:0000256" key="2">
    <source>
        <dbReference type="SAM" id="Phobius"/>
    </source>
</evidence>
<dbReference type="OrthoDB" id="548326at2759"/>
<name>A0A835TCK2_CHLIN</name>
<dbReference type="Pfam" id="PF20102">
    <property type="entry name" value="DUF6492"/>
    <property type="match status" value="1"/>
</dbReference>
<feature type="compositionally biased region" description="Gly residues" evidence="1">
    <location>
        <begin position="397"/>
        <end position="415"/>
    </location>
</feature>
<proteinExistence type="predicted"/>
<evidence type="ECO:0000313" key="3">
    <source>
        <dbReference type="EMBL" id="KAG2437884.1"/>
    </source>
</evidence>
<dbReference type="InterPro" id="IPR045499">
    <property type="entry name" value="DUF6492"/>
</dbReference>
<gene>
    <name evidence="3" type="ORF">HXX76_005501</name>
</gene>
<feature type="transmembrane region" description="Helical" evidence="2">
    <location>
        <begin position="51"/>
        <end position="73"/>
    </location>
</feature>
<sequence length="657" mass="68172">MASSSTAAELHPQQPHAQHGTNTRNACAASGGRSPPLPALTASVQLRRRGLLPLIALAVVALLMMVSSLPLLVVSTRHGSLPRHGAPGDDSASAVTGCGGWGGWLTVVLPTTFRDAARALASLSSVRLHMHPDLLAEVVLVTPWEEFLVLRHALAPTLAGPSCPIDCYSPPSAGDASITSTGSSGSSSRGRRVSRVPTALRAAGLSPRLNTEANFGPCGVNRSAGGGVGPPSEGLECGPPVWVVPEHVVLRISRQELKSFKPNGYRLQMVLKLAVSWLVSTPHFLVMDSDVLQVRHVSPATAHWLFPAPGRALYQPQRRATHAKWWTASESLLGLRGCLDSLDDRGQGKDAHVFGVTPAILSTRIAAETVAYWERRMAAVAANASAAAPPKKKGRGVEGGGGASRSLLGDGGEGEGVQDGGAVASWLGLQHEQQPQQQVPARALLQAGAAAPSAASTPASASVAARRRAAWLAALSVLLPTRSPFFTEYTSYHLVAECVMGRGTLLRHHVSPWARDAPPAPAVAAAAAAVAQGAVTAGGSSGTAAAADREQAPRLYRGIWRRGGGGGVRGNNASGGMTFDWGDPQARVTPCADCLFLVVQSNMGVPERRVMGDLQALLLLGGGLLGEEEEEEEEGAAADGGSSLAMAQAEAVQLWTQ</sequence>
<feature type="compositionally biased region" description="Polar residues" evidence="1">
    <location>
        <begin position="15"/>
        <end position="25"/>
    </location>
</feature>
<keyword evidence="2" id="KW-0472">Membrane</keyword>
<evidence type="ECO:0000256" key="1">
    <source>
        <dbReference type="SAM" id="MobiDB-lite"/>
    </source>
</evidence>
<reference evidence="3" key="1">
    <citation type="journal article" date="2020" name="bioRxiv">
        <title>Comparative genomics of Chlamydomonas.</title>
        <authorList>
            <person name="Craig R.J."/>
            <person name="Hasan A.R."/>
            <person name="Ness R.W."/>
            <person name="Keightley P.D."/>
        </authorList>
    </citation>
    <scope>NUCLEOTIDE SEQUENCE</scope>
    <source>
        <strain evidence="3">SAG 7.73</strain>
    </source>
</reference>
<accession>A0A835TCK2</accession>